<dbReference type="Gene3D" id="3.40.630.10">
    <property type="entry name" value="Zn peptidases"/>
    <property type="match status" value="1"/>
</dbReference>
<feature type="binding site" evidence="2">
    <location>
        <position position="102"/>
    </location>
    <ligand>
        <name>Mn(2+)</name>
        <dbReference type="ChEBI" id="CHEBI:29035"/>
        <label>2</label>
    </ligand>
</feature>
<dbReference type="SUPFAM" id="SSF53187">
    <property type="entry name" value="Zn-dependent exopeptidases"/>
    <property type="match status" value="1"/>
</dbReference>
<evidence type="ECO:0000256" key="2">
    <source>
        <dbReference type="PIRSR" id="PIRSR005962-1"/>
    </source>
</evidence>
<dbReference type="Proteomes" id="UP001183582">
    <property type="component" value="Unassembled WGS sequence"/>
</dbReference>
<evidence type="ECO:0000256" key="1">
    <source>
        <dbReference type="ARBA" id="ARBA00022801"/>
    </source>
</evidence>
<dbReference type="EMBL" id="JAHWXH010000001">
    <property type="protein sequence ID" value="MDS0244734.1"/>
    <property type="molecule type" value="Genomic_DNA"/>
</dbReference>
<dbReference type="GeneID" id="301457324"/>
<dbReference type="Pfam" id="PF01546">
    <property type="entry name" value="Peptidase_M20"/>
    <property type="match status" value="1"/>
</dbReference>
<name>A0AAJ2LYW8_9MICO</name>
<dbReference type="Gene3D" id="3.30.70.360">
    <property type="match status" value="1"/>
</dbReference>
<comment type="caution">
    <text evidence="4">The sequence shown here is derived from an EMBL/GenBank/DDBJ whole genome shotgun (WGS) entry which is preliminary data.</text>
</comment>
<evidence type="ECO:0000313" key="5">
    <source>
        <dbReference type="Proteomes" id="UP001183582"/>
    </source>
</evidence>
<dbReference type="PIRSF" id="PIRSF005962">
    <property type="entry name" value="Pept_M20D_amidohydro"/>
    <property type="match status" value="1"/>
</dbReference>
<accession>A0AAJ2LYW8</accession>
<dbReference type="GO" id="GO:0050118">
    <property type="term" value="F:N-acetyldiaminopimelate deacetylase activity"/>
    <property type="evidence" value="ECO:0007669"/>
    <property type="project" value="UniProtKB-ARBA"/>
</dbReference>
<dbReference type="InterPro" id="IPR036264">
    <property type="entry name" value="Bact_exopeptidase_dim_dom"/>
</dbReference>
<protein>
    <submittedName>
        <fullName evidence="4">Amidohydrolase</fullName>
    </submittedName>
</protein>
<feature type="domain" description="Peptidase M20 dimerisation" evidence="3">
    <location>
        <begin position="185"/>
        <end position="280"/>
    </location>
</feature>
<dbReference type="SUPFAM" id="SSF55031">
    <property type="entry name" value="Bacterial exopeptidase dimerisation domain"/>
    <property type="match status" value="1"/>
</dbReference>
<evidence type="ECO:0000313" key="4">
    <source>
        <dbReference type="EMBL" id="MDS0244734.1"/>
    </source>
</evidence>
<dbReference type="InterPro" id="IPR002933">
    <property type="entry name" value="Peptidase_M20"/>
</dbReference>
<keyword evidence="1" id="KW-0378">Hydrolase</keyword>
<dbReference type="GO" id="GO:0019877">
    <property type="term" value="P:diaminopimelate biosynthetic process"/>
    <property type="evidence" value="ECO:0007669"/>
    <property type="project" value="UniProtKB-ARBA"/>
</dbReference>
<dbReference type="FunFam" id="3.30.70.360:FF:000001">
    <property type="entry name" value="N-acetyldiaminopimelate deacetylase"/>
    <property type="match status" value="1"/>
</dbReference>
<proteinExistence type="predicted"/>
<dbReference type="NCBIfam" id="TIGR01891">
    <property type="entry name" value="amidohydrolases"/>
    <property type="match status" value="1"/>
</dbReference>
<dbReference type="PANTHER" id="PTHR11014">
    <property type="entry name" value="PEPTIDASE M20 FAMILY MEMBER"/>
    <property type="match status" value="1"/>
</dbReference>
<evidence type="ECO:0000259" key="3">
    <source>
        <dbReference type="Pfam" id="PF07687"/>
    </source>
</evidence>
<feature type="binding site" evidence="2">
    <location>
        <position position="136"/>
    </location>
    <ligand>
        <name>Mn(2+)</name>
        <dbReference type="ChEBI" id="CHEBI:29035"/>
        <label>2</label>
    </ligand>
</feature>
<dbReference type="RefSeq" id="WP_310890674.1">
    <property type="nucleotide sequence ID" value="NZ_BAAAGR010000001.1"/>
</dbReference>
<dbReference type="InterPro" id="IPR017439">
    <property type="entry name" value="Amidohydrolase"/>
</dbReference>
<gene>
    <name evidence="4" type="ORF">KZC50_03810</name>
</gene>
<feature type="binding site" evidence="2">
    <location>
        <position position="163"/>
    </location>
    <ligand>
        <name>Mn(2+)</name>
        <dbReference type="ChEBI" id="CHEBI:29035"/>
        <label>2</label>
    </ligand>
</feature>
<dbReference type="InterPro" id="IPR011650">
    <property type="entry name" value="Peptidase_M20_dimer"/>
</dbReference>
<comment type="cofactor">
    <cofactor evidence="2">
        <name>Mn(2+)</name>
        <dbReference type="ChEBI" id="CHEBI:29035"/>
    </cofactor>
    <text evidence="2">The Mn(2+) ion enhances activity.</text>
</comment>
<keyword evidence="2" id="KW-0479">Metal-binding</keyword>
<reference evidence="4 5" key="1">
    <citation type="submission" date="2021-06" db="EMBL/GenBank/DDBJ databases">
        <title>Genome-based taxonomic framework of Microbacterium strains isolated from marine environment, the description of four new species and reclassification of four preexisting species.</title>
        <authorList>
            <person name="Lee S.D."/>
            <person name="Kim S.-M."/>
            <person name="Byeon Y.-S."/>
            <person name="Yang H.L."/>
            <person name="Kim I.S."/>
        </authorList>
    </citation>
    <scope>NUCLEOTIDE SEQUENCE [LARGE SCALE GENOMIC DNA]</scope>
    <source>
        <strain evidence="4 5">KACC 20514</strain>
    </source>
</reference>
<organism evidence="4 5">
    <name type="scientific">Microbacterium aurantiacum</name>
    <dbReference type="NCBI Taxonomy" id="162393"/>
    <lineage>
        <taxon>Bacteria</taxon>
        <taxon>Bacillati</taxon>
        <taxon>Actinomycetota</taxon>
        <taxon>Actinomycetes</taxon>
        <taxon>Micrococcales</taxon>
        <taxon>Microbacteriaceae</taxon>
        <taxon>Microbacterium</taxon>
    </lineage>
</organism>
<dbReference type="Pfam" id="PF07687">
    <property type="entry name" value="M20_dimer"/>
    <property type="match status" value="1"/>
</dbReference>
<keyword evidence="2" id="KW-0464">Manganese</keyword>
<dbReference type="AlphaFoldDB" id="A0AAJ2LYW8"/>
<feature type="binding site" evidence="2">
    <location>
        <position position="100"/>
    </location>
    <ligand>
        <name>Mn(2+)</name>
        <dbReference type="ChEBI" id="CHEBI:29035"/>
        <label>2</label>
    </ligand>
</feature>
<sequence>MTIDLEALYTDLHRHPELSFQETRTAGVVTGLLAQLGIDYEEGIGRTGIAAIIRNGDGPVVWLRADMDGLPVEERTGLAYASTARGVDPAGLDVPVMHACGHDMHVASLIGALERLVATKDEWSGTIVAVFQPAEEYGAGSQAMIADGVLDRFPRPDIVLGQHVTPLPAGTIGVRSGTQMAASDGLTVTLHGRGGHGSRPHATIDPVVMAAATVMRLQTIVSREVDPRDVAVVTVGSIHAGLKNNIIPAEAKLELSLRYPDDEARAKVMQKVERIVRAEAQASGAEQEPVIAVDHSLPPTINDDEATTRLSRAFDTAFGAGTVIDPGMFTGSEDVSWFAREAGVPLVFWFWGGVDPAAFRAATEAGTIERDIPTNHSPFFAPVLQPTLSRGVENLVVAAREFLGARG</sequence>
<dbReference type="GO" id="GO:0046872">
    <property type="term" value="F:metal ion binding"/>
    <property type="evidence" value="ECO:0007669"/>
    <property type="project" value="UniProtKB-KW"/>
</dbReference>
<dbReference type="PANTHER" id="PTHR11014:SF63">
    <property type="entry name" value="METALLOPEPTIDASE, PUTATIVE (AFU_ORTHOLOGUE AFUA_6G09600)-RELATED"/>
    <property type="match status" value="1"/>
</dbReference>